<dbReference type="SUPFAM" id="SSF46785">
    <property type="entry name" value="Winged helix' DNA-binding domain"/>
    <property type="match status" value="1"/>
</dbReference>
<dbReference type="PANTHER" id="PTHR33154:SF18">
    <property type="entry name" value="ARSENICAL RESISTANCE OPERON REPRESSOR"/>
    <property type="match status" value="1"/>
</dbReference>
<dbReference type="CDD" id="cd00090">
    <property type="entry name" value="HTH_ARSR"/>
    <property type="match status" value="1"/>
</dbReference>
<dbReference type="EMBL" id="BMQQ01000001">
    <property type="protein sequence ID" value="GGT13014.1"/>
    <property type="molecule type" value="Genomic_DNA"/>
</dbReference>
<keyword evidence="1" id="KW-0805">Transcription regulation</keyword>
<organism evidence="6 7">
    <name type="scientific">Streptomyces purpureus</name>
    <dbReference type="NCBI Taxonomy" id="1951"/>
    <lineage>
        <taxon>Bacteria</taxon>
        <taxon>Bacillati</taxon>
        <taxon>Actinomycetota</taxon>
        <taxon>Actinomycetes</taxon>
        <taxon>Kitasatosporales</taxon>
        <taxon>Streptomycetaceae</taxon>
        <taxon>Streptomyces</taxon>
    </lineage>
</organism>
<proteinExistence type="predicted"/>
<feature type="compositionally biased region" description="Pro residues" evidence="4">
    <location>
        <begin position="118"/>
        <end position="128"/>
    </location>
</feature>
<dbReference type="PRINTS" id="PR00778">
    <property type="entry name" value="HTHARSR"/>
</dbReference>
<dbReference type="PANTHER" id="PTHR33154">
    <property type="entry name" value="TRANSCRIPTIONAL REGULATOR, ARSR FAMILY"/>
    <property type="match status" value="1"/>
</dbReference>
<dbReference type="Gene3D" id="1.10.10.10">
    <property type="entry name" value="Winged helix-like DNA-binding domain superfamily/Winged helix DNA-binding domain"/>
    <property type="match status" value="1"/>
</dbReference>
<feature type="domain" description="HTH arsR-type" evidence="5">
    <location>
        <begin position="40"/>
        <end position="128"/>
    </location>
</feature>
<keyword evidence="2" id="KW-0238">DNA-binding</keyword>
<dbReference type="InterPro" id="IPR051081">
    <property type="entry name" value="HTH_MetalResp_TranReg"/>
</dbReference>
<feature type="compositionally biased region" description="Low complexity" evidence="4">
    <location>
        <begin position="105"/>
        <end position="115"/>
    </location>
</feature>
<dbReference type="InterPro" id="IPR001845">
    <property type="entry name" value="HTH_ArsR_DNA-bd_dom"/>
</dbReference>
<reference evidence="6" key="1">
    <citation type="journal article" date="2014" name="Int. J. Syst. Evol. Microbiol.">
        <title>Complete genome sequence of Corynebacterium casei LMG S-19264T (=DSM 44701T), isolated from a smear-ripened cheese.</title>
        <authorList>
            <consortium name="US DOE Joint Genome Institute (JGI-PGF)"/>
            <person name="Walter F."/>
            <person name="Albersmeier A."/>
            <person name="Kalinowski J."/>
            <person name="Ruckert C."/>
        </authorList>
    </citation>
    <scope>NUCLEOTIDE SEQUENCE</scope>
    <source>
        <strain evidence="6">JCM 3172</strain>
    </source>
</reference>
<evidence type="ECO:0000256" key="3">
    <source>
        <dbReference type="ARBA" id="ARBA00023163"/>
    </source>
</evidence>
<evidence type="ECO:0000256" key="2">
    <source>
        <dbReference type="ARBA" id="ARBA00023125"/>
    </source>
</evidence>
<dbReference type="InterPro" id="IPR011991">
    <property type="entry name" value="ArsR-like_HTH"/>
</dbReference>
<dbReference type="InterPro" id="IPR036390">
    <property type="entry name" value="WH_DNA-bd_sf"/>
</dbReference>
<evidence type="ECO:0000256" key="1">
    <source>
        <dbReference type="ARBA" id="ARBA00023015"/>
    </source>
</evidence>
<evidence type="ECO:0000259" key="5">
    <source>
        <dbReference type="PROSITE" id="PS50987"/>
    </source>
</evidence>
<dbReference type="SMART" id="SM00418">
    <property type="entry name" value="HTH_ARSR"/>
    <property type="match status" value="1"/>
</dbReference>
<gene>
    <name evidence="6" type="ORF">GCM10014713_01880</name>
</gene>
<comment type="caution">
    <text evidence="6">The sequence shown here is derived from an EMBL/GenBank/DDBJ whole genome shotgun (WGS) entry which is preliminary data.</text>
</comment>
<dbReference type="InterPro" id="IPR036388">
    <property type="entry name" value="WH-like_DNA-bd_sf"/>
</dbReference>
<keyword evidence="7" id="KW-1185">Reference proteome</keyword>
<dbReference type="GO" id="GO:0003700">
    <property type="term" value="F:DNA-binding transcription factor activity"/>
    <property type="evidence" value="ECO:0007669"/>
    <property type="project" value="InterPro"/>
</dbReference>
<dbReference type="Proteomes" id="UP000619486">
    <property type="component" value="Unassembled WGS sequence"/>
</dbReference>
<keyword evidence="3" id="KW-0804">Transcription</keyword>
<evidence type="ECO:0000313" key="7">
    <source>
        <dbReference type="Proteomes" id="UP000619486"/>
    </source>
</evidence>
<name>A0A918LLS0_9ACTN</name>
<dbReference type="NCBIfam" id="NF033788">
    <property type="entry name" value="HTH_metalloreg"/>
    <property type="match status" value="1"/>
</dbReference>
<dbReference type="PROSITE" id="PS50987">
    <property type="entry name" value="HTH_ARSR_2"/>
    <property type="match status" value="1"/>
</dbReference>
<sequence>MSFDVTLRLESKDVNIEECRNRSSKSSGRTLKAAAAGSPLDKNQAADLAKVFKALGDPVRLRLLSMIASRDGGEVCVCELTPAFELSQPTTSHHLSCCARPASSTANAAAPRSTTGACPPPWNASPPC</sequence>
<protein>
    <recommendedName>
        <fullName evidence="5">HTH arsR-type domain-containing protein</fullName>
    </recommendedName>
</protein>
<reference evidence="6" key="2">
    <citation type="submission" date="2020-09" db="EMBL/GenBank/DDBJ databases">
        <authorList>
            <person name="Sun Q."/>
            <person name="Ohkuma M."/>
        </authorList>
    </citation>
    <scope>NUCLEOTIDE SEQUENCE</scope>
    <source>
        <strain evidence="6">JCM 3172</strain>
    </source>
</reference>
<dbReference type="Pfam" id="PF01022">
    <property type="entry name" value="HTH_5"/>
    <property type="match status" value="1"/>
</dbReference>
<evidence type="ECO:0000313" key="6">
    <source>
        <dbReference type="EMBL" id="GGT13014.1"/>
    </source>
</evidence>
<dbReference type="GO" id="GO:0003677">
    <property type="term" value="F:DNA binding"/>
    <property type="evidence" value="ECO:0007669"/>
    <property type="project" value="UniProtKB-KW"/>
</dbReference>
<accession>A0A918LLS0</accession>
<dbReference type="AlphaFoldDB" id="A0A918LLS0"/>
<evidence type="ECO:0000256" key="4">
    <source>
        <dbReference type="SAM" id="MobiDB-lite"/>
    </source>
</evidence>
<feature type="region of interest" description="Disordered" evidence="4">
    <location>
        <begin position="105"/>
        <end position="128"/>
    </location>
</feature>